<gene>
    <name evidence="5" type="ORF">SAMN02787073_1468</name>
</gene>
<name>A0A1M4Z2N1_9FLAO</name>
<feature type="domain" description="DUF6493" evidence="2">
    <location>
        <begin position="19"/>
        <end position="287"/>
    </location>
</feature>
<proteinExistence type="predicted"/>
<accession>A0A1M4Z2N1</accession>
<feature type="domain" description="DUF7825" evidence="4">
    <location>
        <begin position="638"/>
        <end position="857"/>
    </location>
</feature>
<evidence type="ECO:0000259" key="3">
    <source>
        <dbReference type="Pfam" id="PF25148"/>
    </source>
</evidence>
<evidence type="ECO:0000259" key="2">
    <source>
        <dbReference type="Pfam" id="PF20103"/>
    </source>
</evidence>
<dbReference type="InterPro" id="IPR045472">
    <property type="entry name" value="DUF6493"/>
</dbReference>
<reference evidence="6" key="1">
    <citation type="submission" date="2016-11" db="EMBL/GenBank/DDBJ databases">
        <authorList>
            <person name="Varghese N."/>
            <person name="Submissions S."/>
        </authorList>
    </citation>
    <scope>NUCLEOTIDE SEQUENCE [LARGE SCALE GENOMIC DNA]</scope>
    <source>
        <strain evidence="6">YR203</strain>
    </source>
</reference>
<keyword evidence="1" id="KW-0175">Coiled coil</keyword>
<feature type="domain" description="DUF7824" evidence="3">
    <location>
        <begin position="397"/>
        <end position="604"/>
    </location>
</feature>
<dbReference type="Pfam" id="PF25148">
    <property type="entry name" value="DUF7824"/>
    <property type="match status" value="1"/>
</dbReference>
<evidence type="ECO:0000259" key="4">
    <source>
        <dbReference type="Pfam" id="PF25149"/>
    </source>
</evidence>
<evidence type="ECO:0000313" key="5">
    <source>
        <dbReference type="EMBL" id="SHF12301.1"/>
    </source>
</evidence>
<dbReference type="EMBL" id="FQVE01000002">
    <property type="protein sequence ID" value="SHF12301.1"/>
    <property type="molecule type" value="Genomic_DNA"/>
</dbReference>
<feature type="coiled-coil region" evidence="1">
    <location>
        <begin position="289"/>
        <end position="316"/>
    </location>
</feature>
<dbReference type="Pfam" id="PF25149">
    <property type="entry name" value="DUF7825"/>
    <property type="match status" value="1"/>
</dbReference>
<sequence>MSVRLFFVILVPKIGIMLIEDELKTIYLNYRIKEIIPFLIKLTPKEKRETAAILKKFLNKGWGHNHISMLTALACSRTPDEYGKLAPGYYAVPVNLVDELFDSHVPQWIGDSYSFLRNIGYLKVLEWEQKGYLKLNDETGALLLSESLVSDHSAEDILFTYPQTLTAHIWLLFEYSSDITYHYKEKSWKTLLKDLADQKKLDRSRLLKSSLDAVHLNFSKEHNTWFLDFFANLEPTGNEILVLQDELFSVFHSSQHSLFVPVLKILSAVITEAGFKTADFLSAAAALPNLQIKNTLNQLLQTIEKIAKEYKEYREDICFFLLPVFLNKEASIQSKTAKIIVKYGDPDSENYKTELDSYRENLLSDTGILLEKFLSSHENDEETESYPIVKNSVWHQSQPVSSIETLNDFIFFAPQVFSKNNPGDFDLFLDALMRFNTQIDEECLMQLEPAFKAAVKVKESVGMHHLYATFFVAYGLIKHKKGTPILNQARKDFPDLENWVGKRTPLIFRAYHQMLLGIFELLKKGKKLPLLSVSDHSPCWIDIRTLIDKLKIYQEHKELPVPFDLERAILRLRKHQLTDSQKYAQNELSEDYFKLLNPVFDPEYFKNRYEKSYLDGSFGRKMGVRKIYRGSSTEETPELIIPIENKEISTEAPLLEHLFNSYHGVYDRDLIRILYTAPYFSGSVFAKKCNETLSNAVYQYDSRINTEFLDAWMKLELPFQKVHYLFLSAAMFSKDKTFSGTAFEAIILKIVSDDFDIDTLGIMIGEKISFGLVPVKRLTDALVGIMNLSSSHNRAFEKLLISILTAIDHPVFNLKKILEIYYELLHLNQSETDYAVAGRLKEWENVNNLKIIIIKLKTNERKTL</sequence>
<dbReference type="Proteomes" id="UP000184108">
    <property type="component" value="Unassembled WGS sequence"/>
</dbReference>
<dbReference type="InterPro" id="IPR056727">
    <property type="entry name" value="DUF7825"/>
</dbReference>
<evidence type="ECO:0000256" key="1">
    <source>
        <dbReference type="SAM" id="Coils"/>
    </source>
</evidence>
<dbReference type="AlphaFoldDB" id="A0A1M4Z2N1"/>
<evidence type="ECO:0000313" key="6">
    <source>
        <dbReference type="Proteomes" id="UP000184108"/>
    </source>
</evidence>
<dbReference type="Pfam" id="PF20103">
    <property type="entry name" value="DUF6493"/>
    <property type="match status" value="1"/>
</dbReference>
<dbReference type="InterPro" id="IPR056726">
    <property type="entry name" value="DUF7824"/>
</dbReference>
<protein>
    <submittedName>
        <fullName evidence="5">Uncharacterized protein</fullName>
    </submittedName>
</protein>
<organism evidence="5 6">
    <name type="scientific">Chryseobacterium vrystaatense</name>
    <dbReference type="NCBI Taxonomy" id="307480"/>
    <lineage>
        <taxon>Bacteria</taxon>
        <taxon>Pseudomonadati</taxon>
        <taxon>Bacteroidota</taxon>
        <taxon>Flavobacteriia</taxon>
        <taxon>Flavobacteriales</taxon>
        <taxon>Weeksellaceae</taxon>
        <taxon>Chryseobacterium group</taxon>
        <taxon>Chryseobacterium</taxon>
    </lineage>
</organism>